<feature type="region of interest" description="Disordered" evidence="1">
    <location>
        <begin position="496"/>
        <end position="531"/>
    </location>
</feature>
<feature type="region of interest" description="Disordered" evidence="1">
    <location>
        <begin position="245"/>
        <end position="277"/>
    </location>
</feature>
<protein>
    <submittedName>
        <fullName evidence="3">Uncharacterized protein</fullName>
    </submittedName>
</protein>
<dbReference type="EMBL" id="JARJLG010000173">
    <property type="protein sequence ID" value="KAJ7732730.1"/>
    <property type="molecule type" value="Genomic_DNA"/>
</dbReference>
<evidence type="ECO:0000313" key="4">
    <source>
        <dbReference type="Proteomes" id="UP001215280"/>
    </source>
</evidence>
<feature type="chain" id="PRO_5042059904" evidence="2">
    <location>
        <begin position="24"/>
        <end position="544"/>
    </location>
</feature>
<evidence type="ECO:0000313" key="3">
    <source>
        <dbReference type="EMBL" id="KAJ7732730.1"/>
    </source>
</evidence>
<evidence type="ECO:0000256" key="1">
    <source>
        <dbReference type="SAM" id="MobiDB-lite"/>
    </source>
</evidence>
<keyword evidence="4" id="KW-1185">Reference proteome</keyword>
<accession>A0AAD7I169</accession>
<feature type="signal peptide" evidence="2">
    <location>
        <begin position="1"/>
        <end position="23"/>
    </location>
</feature>
<dbReference type="AlphaFoldDB" id="A0AAD7I169"/>
<proteinExistence type="predicted"/>
<sequence length="544" mass="59669">MGLLRSLFLLWRLGLVRRGGARATRGCLRGGQRATGWGRPMGAGAGTDGVGRLKNRQNCAADCLSTQTTRFSSLPPTTMAARATSRLYNINDATFKCFKSGGCNRELRLKLCRTGKNAKRYYLNVCRLLFVRSHFLTSKQCNNPCHEKELWFWFGAGETPSGSAASPTAAASTTTTPSPALPVSAQAVPTCAELHCPKTRVANLCDNRMCLAHCRARGSCRLHEREPAKLPRRVDPISVISSEFDYARHPRPPTHTATPAPTPSPAPSTPLAEQQSRFNQSLDALQASSPRTSLAQSTPRTFRCITWYVDGAPAIVEGVQTTTWPTWCKPDDGTQYAYFSTYYREWVTVRPGFVHTVSDDEPLFIRCPPDVVGSDEEDQFARLPAMRFPIPAPQPARKRRALHSEDDKDEVVVVDYRPLDRACQRRSVHTAAASTPYYSNPISKSQGKRRAPDDDNDDIVVVGYIPAIKQEPTSPPPRTWPSLTVHIPEFYPSVGSSSESSLPGLSSSSSSAAASSSLASPASSNDDFPSTIFVPRARKSSWTF</sequence>
<dbReference type="Proteomes" id="UP001215280">
    <property type="component" value="Unassembled WGS sequence"/>
</dbReference>
<evidence type="ECO:0000256" key="2">
    <source>
        <dbReference type="SAM" id="SignalP"/>
    </source>
</evidence>
<feature type="compositionally biased region" description="Low complexity" evidence="1">
    <location>
        <begin position="496"/>
        <end position="524"/>
    </location>
</feature>
<gene>
    <name evidence="3" type="ORF">DFH07DRAFT_780839</name>
</gene>
<organism evidence="3 4">
    <name type="scientific">Mycena maculata</name>
    <dbReference type="NCBI Taxonomy" id="230809"/>
    <lineage>
        <taxon>Eukaryota</taxon>
        <taxon>Fungi</taxon>
        <taxon>Dikarya</taxon>
        <taxon>Basidiomycota</taxon>
        <taxon>Agaricomycotina</taxon>
        <taxon>Agaricomycetes</taxon>
        <taxon>Agaricomycetidae</taxon>
        <taxon>Agaricales</taxon>
        <taxon>Marasmiineae</taxon>
        <taxon>Mycenaceae</taxon>
        <taxon>Mycena</taxon>
    </lineage>
</organism>
<name>A0AAD7I169_9AGAR</name>
<keyword evidence="2" id="KW-0732">Signal</keyword>
<reference evidence="3" key="1">
    <citation type="submission" date="2023-03" db="EMBL/GenBank/DDBJ databases">
        <title>Massive genome expansion in bonnet fungi (Mycena s.s.) driven by repeated elements and novel gene families across ecological guilds.</title>
        <authorList>
            <consortium name="Lawrence Berkeley National Laboratory"/>
            <person name="Harder C.B."/>
            <person name="Miyauchi S."/>
            <person name="Viragh M."/>
            <person name="Kuo A."/>
            <person name="Thoen E."/>
            <person name="Andreopoulos B."/>
            <person name="Lu D."/>
            <person name="Skrede I."/>
            <person name="Drula E."/>
            <person name="Henrissat B."/>
            <person name="Morin E."/>
            <person name="Kohler A."/>
            <person name="Barry K."/>
            <person name="LaButti K."/>
            <person name="Morin E."/>
            <person name="Salamov A."/>
            <person name="Lipzen A."/>
            <person name="Mereny Z."/>
            <person name="Hegedus B."/>
            <person name="Baldrian P."/>
            <person name="Stursova M."/>
            <person name="Weitz H."/>
            <person name="Taylor A."/>
            <person name="Grigoriev I.V."/>
            <person name="Nagy L.G."/>
            <person name="Martin F."/>
            <person name="Kauserud H."/>
        </authorList>
    </citation>
    <scope>NUCLEOTIDE SEQUENCE</scope>
    <source>
        <strain evidence="3">CBHHK188m</strain>
    </source>
</reference>
<feature type="region of interest" description="Disordered" evidence="1">
    <location>
        <begin position="425"/>
        <end position="457"/>
    </location>
</feature>
<comment type="caution">
    <text evidence="3">The sequence shown here is derived from an EMBL/GenBank/DDBJ whole genome shotgun (WGS) entry which is preliminary data.</text>
</comment>
<feature type="compositionally biased region" description="Polar residues" evidence="1">
    <location>
        <begin position="432"/>
        <end position="445"/>
    </location>
</feature>